<evidence type="ECO:0000313" key="9">
    <source>
        <dbReference type="Proteomes" id="UP000295606"/>
    </source>
</evidence>
<keyword evidence="7" id="KW-1015">Disulfide bond</keyword>
<dbReference type="PANTHER" id="PTHR33938:SF15">
    <property type="entry name" value="FERULOYL ESTERASE B-RELATED"/>
    <property type="match status" value="1"/>
</dbReference>
<dbReference type="PANTHER" id="PTHR33938">
    <property type="entry name" value="FERULOYL ESTERASE B-RELATED"/>
    <property type="match status" value="1"/>
</dbReference>
<name>A0A4V2ZWS0_9BURK</name>
<evidence type="ECO:0000256" key="7">
    <source>
        <dbReference type="ARBA" id="ARBA00023157"/>
    </source>
</evidence>
<sequence length="556" mass="60239">MIRRGNRALESLKAIVIATLTLIASGHAFAQHTPSLPLHCIDLAGALLPPASIGLPTNGALVQSAAMIPATATGNLNGDFCRLTGVIRAQSAGTPDIRFEVNLPSRWNGRALQFGGGGYSGVVVTGTGPMPFSPDRAPLARGYATFGDDSGHNGTSSEANFGLLEEAVTNFGYAHLKKAHDVALALITLGYGRPPEHMYFAGGSTGGREGYTVIQRYPDDYDGVIANSPALNFSGVRLIGVVVGQHEYRTPGGYLSPQLLEHVYERVMQVCDALDGAADGIISDVESCRAKEPEIIDSLRCPAQDQADRQQANDDCLTPPQIATLTSLRDGLRLPYALAWNTDSYRGYNVFQGTRFTSMLGLAHSPQRLSQPGFVSNGYLYAQGDAYLKYFITHDPTFDSTNFDVMHPGRYRERLFTLSTTIGAMNPDISRYIARGGKLITLQGLADEVISPNQTIAYYQALMGRYGEERVDSFMRLYMVPGYQHGNGVFIPSVDLLGALDDWVTHGSAPETLFATDIAQATNGRTRPLCRYPAFPRYLGKGNMNRATNFTCVMPQ</sequence>
<comment type="similarity">
    <text evidence="1">Belongs to the tannase family.</text>
</comment>
<dbReference type="GO" id="GO:0046872">
    <property type="term" value="F:metal ion binding"/>
    <property type="evidence" value="ECO:0007669"/>
    <property type="project" value="UniProtKB-KW"/>
</dbReference>
<gene>
    <name evidence="8" type="ORF">E1N52_01580</name>
</gene>
<dbReference type="Pfam" id="PF07519">
    <property type="entry name" value="Tannase"/>
    <property type="match status" value="1"/>
</dbReference>
<dbReference type="InterPro" id="IPR011118">
    <property type="entry name" value="Tannase/feruloyl_esterase"/>
</dbReference>
<evidence type="ECO:0000256" key="6">
    <source>
        <dbReference type="ARBA" id="ARBA00022837"/>
    </source>
</evidence>
<protein>
    <submittedName>
        <fullName evidence="8">Tannase/feruloyl esterase family alpha/beta hydrolase</fullName>
    </submittedName>
</protein>
<dbReference type="GO" id="GO:0052689">
    <property type="term" value="F:carboxylic ester hydrolase activity"/>
    <property type="evidence" value="ECO:0007669"/>
    <property type="project" value="UniProtKB-KW"/>
</dbReference>
<keyword evidence="5 8" id="KW-0378">Hydrolase</keyword>
<comment type="caution">
    <text evidence="8">The sequence shown here is derived from an EMBL/GenBank/DDBJ whole genome shotgun (WGS) entry which is preliminary data.</text>
</comment>
<dbReference type="EMBL" id="SMOD01000001">
    <property type="protein sequence ID" value="TDG10975.1"/>
    <property type="molecule type" value="Genomic_DNA"/>
</dbReference>
<keyword evidence="6" id="KW-0106">Calcium</keyword>
<evidence type="ECO:0000256" key="3">
    <source>
        <dbReference type="ARBA" id="ARBA00022723"/>
    </source>
</evidence>
<evidence type="ECO:0000256" key="1">
    <source>
        <dbReference type="ARBA" id="ARBA00006249"/>
    </source>
</evidence>
<accession>A0A4V2ZWS0</accession>
<proteinExistence type="inferred from homology"/>
<organism evidence="8 9">
    <name type="scientific">Paraburkholderia guartelaensis</name>
    <dbReference type="NCBI Taxonomy" id="2546446"/>
    <lineage>
        <taxon>Bacteria</taxon>
        <taxon>Pseudomonadati</taxon>
        <taxon>Pseudomonadota</taxon>
        <taxon>Betaproteobacteria</taxon>
        <taxon>Burkholderiales</taxon>
        <taxon>Burkholderiaceae</taxon>
        <taxon>Paraburkholderia</taxon>
    </lineage>
</organism>
<keyword evidence="4" id="KW-0732">Signal</keyword>
<reference evidence="8 9" key="1">
    <citation type="submission" date="2019-03" db="EMBL/GenBank/DDBJ databases">
        <title>Paraburkholderia sp. isolated from native Mimosa gymnas in Guartela State Park, Brazil.</title>
        <authorList>
            <person name="Paulitsch F."/>
            <person name="Hungria M."/>
            <person name="Delamuta J.R.M."/>
            <person name="Ribeiro R.A."/>
            <person name="Dall'Agnol R."/>
            <person name="Silva J.S.B."/>
        </authorList>
    </citation>
    <scope>NUCLEOTIDE SEQUENCE [LARGE SCALE GENOMIC DNA]</scope>
    <source>
        <strain evidence="8 9">CNPSo 3008</strain>
    </source>
</reference>
<dbReference type="SUPFAM" id="SSF53474">
    <property type="entry name" value="alpha/beta-Hydrolases"/>
    <property type="match status" value="1"/>
</dbReference>
<dbReference type="AlphaFoldDB" id="A0A4V2ZWS0"/>
<evidence type="ECO:0000256" key="2">
    <source>
        <dbReference type="ARBA" id="ARBA00022487"/>
    </source>
</evidence>
<dbReference type="InterPro" id="IPR029058">
    <property type="entry name" value="AB_hydrolase_fold"/>
</dbReference>
<evidence type="ECO:0000256" key="5">
    <source>
        <dbReference type="ARBA" id="ARBA00022801"/>
    </source>
</evidence>
<dbReference type="OrthoDB" id="7062032at2"/>
<dbReference type="Proteomes" id="UP000295606">
    <property type="component" value="Unassembled WGS sequence"/>
</dbReference>
<dbReference type="Gene3D" id="3.40.50.1820">
    <property type="entry name" value="alpha/beta hydrolase"/>
    <property type="match status" value="1"/>
</dbReference>
<dbReference type="RefSeq" id="WP_133179560.1">
    <property type="nucleotide sequence ID" value="NZ_SMOD01000001.1"/>
</dbReference>
<keyword evidence="2" id="KW-0719">Serine esterase</keyword>
<keyword evidence="3" id="KW-0479">Metal-binding</keyword>
<evidence type="ECO:0000313" key="8">
    <source>
        <dbReference type="EMBL" id="TDG10975.1"/>
    </source>
</evidence>
<evidence type="ECO:0000256" key="4">
    <source>
        <dbReference type="ARBA" id="ARBA00022729"/>
    </source>
</evidence>